<evidence type="ECO:0000313" key="1">
    <source>
        <dbReference type="EMBL" id="KAI4860125.1"/>
    </source>
</evidence>
<sequence>MAEIAAGALAVEQVVSTGVEAGVAYSVARPTMPLQASFTQLGSTSDDIKRSSLNRSHHSLTIVGDKAYIFGGRTSQGKLANNNIHSITLSASNTTPEYRVLPAIAAEKDGPVPAPRSEHSACALTNCLALYGGHNEAGNVIDEGARIWLYDVEKLSWATLEPASHLERTPPPRSGGYAFAHDGNLIILGGKGLNGAALTDVWHFNCFTKTWNQLPHIPAIITSAAVSGDTLYVISSSDALSSEVHYLDIKLYAETPPSWETIPFPTNPLAPGPRPRASGGLVPITTGFGRNYLLYFFGDRLGAAEKGGLPQWSDLWTFQLPSGNQEVKAATSITEAIKPAKIKDQLREKLGADSGRSSWAEVEAQPPVDLQAHGGKVHPGPRGSFGCDVAADGRSVVLWGGSDAKEEPQGDGWIIRLS</sequence>
<evidence type="ECO:0000313" key="2">
    <source>
        <dbReference type="Proteomes" id="UP001497700"/>
    </source>
</evidence>
<protein>
    <submittedName>
        <fullName evidence="1">Uncharacterized protein</fullName>
    </submittedName>
</protein>
<comment type="caution">
    <text evidence="1">The sequence shown here is derived from an EMBL/GenBank/DDBJ whole genome shotgun (WGS) entry which is preliminary data.</text>
</comment>
<reference evidence="1 2" key="1">
    <citation type="journal article" date="2022" name="New Phytol.">
        <title>Ecological generalism drives hyperdiversity of secondary metabolite gene clusters in xylarialean endophytes.</title>
        <authorList>
            <person name="Franco M.E.E."/>
            <person name="Wisecaver J.H."/>
            <person name="Arnold A.E."/>
            <person name="Ju Y.M."/>
            <person name="Slot J.C."/>
            <person name="Ahrendt S."/>
            <person name="Moore L.P."/>
            <person name="Eastman K.E."/>
            <person name="Scott K."/>
            <person name="Konkel Z."/>
            <person name="Mondo S.J."/>
            <person name="Kuo A."/>
            <person name="Hayes R.D."/>
            <person name="Haridas S."/>
            <person name="Andreopoulos B."/>
            <person name="Riley R."/>
            <person name="LaButti K."/>
            <person name="Pangilinan J."/>
            <person name="Lipzen A."/>
            <person name="Amirebrahimi M."/>
            <person name="Yan J."/>
            <person name="Adam C."/>
            <person name="Keymanesh K."/>
            <person name="Ng V."/>
            <person name="Louie K."/>
            <person name="Northen T."/>
            <person name="Drula E."/>
            <person name="Henrissat B."/>
            <person name="Hsieh H.M."/>
            <person name="Youens-Clark K."/>
            <person name="Lutzoni F."/>
            <person name="Miadlikowska J."/>
            <person name="Eastwood D.C."/>
            <person name="Hamelin R.C."/>
            <person name="Grigoriev I.V."/>
            <person name="U'Ren J.M."/>
        </authorList>
    </citation>
    <scope>NUCLEOTIDE SEQUENCE [LARGE SCALE GENOMIC DNA]</scope>
    <source>
        <strain evidence="1 2">CBS 119005</strain>
    </source>
</reference>
<dbReference type="Proteomes" id="UP001497700">
    <property type="component" value="Unassembled WGS sequence"/>
</dbReference>
<dbReference type="EMBL" id="MU393598">
    <property type="protein sequence ID" value="KAI4860125.1"/>
    <property type="molecule type" value="Genomic_DNA"/>
</dbReference>
<name>A0ACB9YL34_9PEZI</name>
<keyword evidence="2" id="KW-1185">Reference proteome</keyword>
<organism evidence="1 2">
    <name type="scientific">Hypoxylon rubiginosum</name>
    <dbReference type="NCBI Taxonomy" id="110542"/>
    <lineage>
        <taxon>Eukaryota</taxon>
        <taxon>Fungi</taxon>
        <taxon>Dikarya</taxon>
        <taxon>Ascomycota</taxon>
        <taxon>Pezizomycotina</taxon>
        <taxon>Sordariomycetes</taxon>
        <taxon>Xylariomycetidae</taxon>
        <taxon>Xylariales</taxon>
        <taxon>Hypoxylaceae</taxon>
        <taxon>Hypoxylon</taxon>
    </lineage>
</organism>
<gene>
    <name evidence="1" type="ORF">F4820DRAFT_437687</name>
</gene>
<proteinExistence type="predicted"/>
<accession>A0ACB9YL34</accession>